<dbReference type="EMBL" id="WXEX01000007">
    <property type="protein sequence ID" value="MZP43288.1"/>
    <property type="molecule type" value="Genomic_DNA"/>
</dbReference>
<accession>A0A845LAQ9</accession>
<proteinExistence type="predicted"/>
<feature type="transmembrane region" description="Helical" evidence="3">
    <location>
        <begin position="21"/>
        <end position="40"/>
    </location>
</feature>
<keyword evidence="5" id="KW-1185">Reference proteome</keyword>
<sequence>MASINLLPGALRLNRRGLLRRIILSMALWMLAGAVLYMGAVKCVDDLIDKADAAEKAAVDLQANLAIEQAKGEENGLAGKEAAFLTAMLWEKPSWSKRLSGLEGAFPEEPLHLTAMLMEGGERGAVILEGESNRLYTVSEFMDGLKGRAGFSEISLLEGAYGAGGDVRFRLLCRVPDAAPLPNVVPLSPNGGAGKGGLNHGGPP</sequence>
<comment type="caution">
    <text evidence="4">The sequence shown here is derived from an EMBL/GenBank/DDBJ whole genome shotgun (WGS) entry which is preliminary data.</text>
</comment>
<organism evidence="4 5">
    <name type="scientific">Heliomicrobium gestii</name>
    <name type="common">Heliobacterium gestii</name>
    <dbReference type="NCBI Taxonomy" id="2699"/>
    <lineage>
        <taxon>Bacteria</taxon>
        <taxon>Bacillati</taxon>
        <taxon>Bacillota</taxon>
        <taxon>Clostridia</taxon>
        <taxon>Eubacteriales</taxon>
        <taxon>Heliobacteriaceae</taxon>
        <taxon>Heliomicrobium</taxon>
    </lineage>
</organism>
<keyword evidence="3" id="KW-0472">Membrane</keyword>
<evidence type="ECO:0000256" key="1">
    <source>
        <dbReference type="SAM" id="Coils"/>
    </source>
</evidence>
<feature type="coiled-coil region" evidence="1">
    <location>
        <begin position="44"/>
        <end position="71"/>
    </location>
</feature>
<gene>
    <name evidence="4" type="ORF">GTO89_09580</name>
</gene>
<feature type="compositionally biased region" description="Gly residues" evidence="2">
    <location>
        <begin position="191"/>
        <end position="204"/>
    </location>
</feature>
<feature type="region of interest" description="Disordered" evidence="2">
    <location>
        <begin position="183"/>
        <end position="204"/>
    </location>
</feature>
<keyword evidence="3" id="KW-0812">Transmembrane</keyword>
<dbReference type="Proteomes" id="UP000471031">
    <property type="component" value="Unassembled WGS sequence"/>
</dbReference>
<dbReference type="RefSeq" id="WP_161261861.1">
    <property type="nucleotide sequence ID" value="NZ_JAFBDC010000013.1"/>
</dbReference>
<evidence type="ECO:0000256" key="2">
    <source>
        <dbReference type="SAM" id="MobiDB-lite"/>
    </source>
</evidence>
<name>A0A845LAQ9_HELGE</name>
<evidence type="ECO:0000313" key="5">
    <source>
        <dbReference type="Proteomes" id="UP000471031"/>
    </source>
</evidence>
<keyword evidence="1" id="KW-0175">Coiled coil</keyword>
<evidence type="ECO:0000313" key="4">
    <source>
        <dbReference type="EMBL" id="MZP43288.1"/>
    </source>
</evidence>
<reference evidence="4 5" key="1">
    <citation type="submission" date="2020-01" db="EMBL/GenBank/DDBJ databases">
        <title>Whole genome sequence of Heliobacterium gestii DSM 11169.</title>
        <authorList>
            <person name="Kyndt J.A."/>
            <person name="Meyer T.E."/>
        </authorList>
    </citation>
    <scope>NUCLEOTIDE SEQUENCE [LARGE SCALE GENOMIC DNA]</scope>
    <source>
        <strain evidence="4 5">DSM 11169</strain>
    </source>
</reference>
<dbReference type="OrthoDB" id="9862929at2"/>
<keyword evidence="3" id="KW-1133">Transmembrane helix</keyword>
<dbReference type="AlphaFoldDB" id="A0A845LAQ9"/>
<evidence type="ECO:0000256" key="3">
    <source>
        <dbReference type="SAM" id="Phobius"/>
    </source>
</evidence>
<protein>
    <submittedName>
        <fullName evidence="4">Uncharacterized protein</fullName>
    </submittedName>
</protein>